<organism evidence="9">
    <name type="scientific">Odontella aurita</name>
    <dbReference type="NCBI Taxonomy" id="265563"/>
    <lineage>
        <taxon>Eukaryota</taxon>
        <taxon>Sar</taxon>
        <taxon>Stramenopiles</taxon>
        <taxon>Ochrophyta</taxon>
        <taxon>Bacillariophyta</taxon>
        <taxon>Mediophyceae</taxon>
        <taxon>Biddulphiophycidae</taxon>
        <taxon>Eupodiscales</taxon>
        <taxon>Odontellaceae</taxon>
        <taxon>Odontella</taxon>
    </lineage>
</organism>
<dbReference type="SUPFAM" id="SSF53383">
    <property type="entry name" value="PLP-dependent transferases"/>
    <property type="match status" value="1"/>
</dbReference>
<comment type="similarity">
    <text evidence="2">Belongs to the class-I pyridoxal-phosphate-dependent aminotransferase family.</text>
</comment>
<dbReference type="Gene3D" id="3.90.1150.10">
    <property type="entry name" value="Aspartate Aminotransferase, domain 1"/>
    <property type="match status" value="1"/>
</dbReference>
<dbReference type="EMBL" id="HBKQ01010429">
    <property type="protein sequence ID" value="CAE2217603.1"/>
    <property type="molecule type" value="Transcribed_RNA"/>
</dbReference>
<feature type="region of interest" description="Disordered" evidence="6">
    <location>
        <begin position="47"/>
        <end position="101"/>
    </location>
</feature>
<dbReference type="GO" id="GO:0033854">
    <property type="term" value="F:glutamate-prephenate aminotransferase activity"/>
    <property type="evidence" value="ECO:0007669"/>
    <property type="project" value="UniProtKB-ARBA"/>
</dbReference>
<dbReference type="PANTHER" id="PTHR43807:SF20">
    <property type="entry name" value="FI04487P"/>
    <property type="match status" value="1"/>
</dbReference>
<name>A0A7S4MER1_9STRA</name>
<feature type="region of interest" description="Disordered" evidence="6">
    <location>
        <begin position="570"/>
        <end position="594"/>
    </location>
</feature>
<dbReference type="CDD" id="cd00609">
    <property type="entry name" value="AAT_like"/>
    <property type="match status" value="1"/>
</dbReference>
<keyword evidence="3" id="KW-0032">Aminotransferase</keyword>
<dbReference type="PROSITE" id="PS51257">
    <property type="entry name" value="PROKAR_LIPOPROTEIN"/>
    <property type="match status" value="1"/>
</dbReference>
<dbReference type="InterPro" id="IPR015422">
    <property type="entry name" value="PyrdxlP-dep_Trfase_small"/>
</dbReference>
<dbReference type="GO" id="GO:0033853">
    <property type="term" value="F:aspartate-prephenate aminotransferase activity"/>
    <property type="evidence" value="ECO:0007669"/>
    <property type="project" value="UniProtKB-ARBA"/>
</dbReference>
<dbReference type="Gene3D" id="3.40.640.10">
    <property type="entry name" value="Type I PLP-dependent aspartate aminotransferase-like (Major domain)"/>
    <property type="match status" value="1"/>
</dbReference>
<keyword evidence="7" id="KW-0732">Signal</keyword>
<protein>
    <recommendedName>
        <fullName evidence="8">Aminotransferase class I/classII large domain-containing protein</fullName>
    </recommendedName>
</protein>
<gene>
    <name evidence="9" type="ORF">OAUR00152_LOCUS7087</name>
</gene>
<feature type="compositionally biased region" description="Low complexity" evidence="6">
    <location>
        <begin position="59"/>
        <end position="71"/>
    </location>
</feature>
<dbReference type="InterPro" id="IPR015421">
    <property type="entry name" value="PyrdxlP-dep_Trfase_major"/>
</dbReference>
<dbReference type="InterPro" id="IPR004839">
    <property type="entry name" value="Aminotransferase_I/II_large"/>
</dbReference>
<dbReference type="InterPro" id="IPR015424">
    <property type="entry name" value="PyrdxlP-dep_Trfase"/>
</dbReference>
<evidence type="ECO:0000256" key="6">
    <source>
        <dbReference type="SAM" id="MobiDB-lite"/>
    </source>
</evidence>
<feature type="compositionally biased region" description="Low complexity" evidence="6">
    <location>
        <begin position="570"/>
        <end position="586"/>
    </location>
</feature>
<proteinExistence type="inferred from homology"/>
<dbReference type="FunFam" id="3.40.640.10:FF:000033">
    <property type="entry name" value="Aspartate aminotransferase"/>
    <property type="match status" value="1"/>
</dbReference>
<feature type="domain" description="Aminotransferase class I/classII large" evidence="8">
    <location>
        <begin position="135"/>
        <end position="565"/>
    </location>
</feature>
<feature type="signal peptide" evidence="7">
    <location>
        <begin position="1"/>
        <end position="28"/>
    </location>
</feature>
<sequence>MRISIPSSLLAAFLASACGSSRWGTADAFVPPSRAGSGGGVGGGFGFGVRSTATSGHNEAAPSPSPSSGGEPVDRAPCLDGVCASDPLDTSGVGDGDTDRRREQQRYMGEASMRLGSMTGPTVWTEFGRLSQEHDVANLGQGFPDWLPPQFAVDSLVEAAVDSARSPHQYTRTAGHPSLVKQLARRYSIHLGRDIDPMNEVSVTIGASQALYLSLQTLIKPGDEVILFEPFFDLYVNQVKLAGGTPVYVPLTFVPYENDGDDGTVTGGEWILEPEKLNAAISSKTRSIVLNSPHNPTGKVFTRKEMGYIADAVENAGPQCVVLSDEVYKYIVHSPPLEEVDDADLLSGEGTRPESISSTGHVHFASLPGMWDRTITISSAGKTFSATGWQVGWCVGPAALIAPVHQLLPYVQFCASTVIQEALARALPRADEPYEGHPSYYEYLKAKYTRKRDLLATALRQAGFAVPDWDASPGGGFFIFARIGKDIADAVPSERIMASNPAAPGGVARRDWALCQWMAEEKGVLCIPASPFFSRERAEEGASDEFVRIAFCKTDETIEKAAQALMNLRGGSTSASSSTAGEAATETIEEEVVQ</sequence>
<evidence type="ECO:0000256" key="2">
    <source>
        <dbReference type="ARBA" id="ARBA00007441"/>
    </source>
</evidence>
<keyword evidence="4" id="KW-0808">Transferase</keyword>
<dbReference type="PANTHER" id="PTHR43807">
    <property type="entry name" value="FI04487P"/>
    <property type="match status" value="1"/>
</dbReference>
<dbReference type="GO" id="GO:0005737">
    <property type="term" value="C:cytoplasm"/>
    <property type="evidence" value="ECO:0007669"/>
    <property type="project" value="TreeGrafter"/>
</dbReference>
<dbReference type="InterPro" id="IPR051326">
    <property type="entry name" value="Kynurenine-oxoglutarate_AT"/>
</dbReference>
<accession>A0A7S4MER1</accession>
<keyword evidence="5" id="KW-0663">Pyridoxal phosphate</keyword>
<evidence type="ECO:0000256" key="3">
    <source>
        <dbReference type="ARBA" id="ARBA00022576"/>
    </source>
</evidence>
<evidence type="ECO:0000256" key="4">
    <source>
        <dbReference type="ARBA" id="ARBA00022679"/>
    </source>
</evidence>
<evidence type="ECO:0000256" key="5">
    <source>
        <dbReference type="ARBA" id="ARBA00022898"/>
    </source>
</evidence>
<dbReference type="AlphaFoldDB" id="A0A7S4MER1"/>
<feature type="chain" id="PRO_5031476825" description="Aminotransferase class I/classII large domain-containing protein" evidence="7">
    <location>
        <begin position="29"/>
        <end position="594"/>
    </location>
</feature>
<evidence type="ECO:0000256" key="7">
    <source>
        <dbReference type="SAM" id="SignalP"/>
    </source>
</evidence>
<evidence type="ECO:0000259" key="8">
    <source>
        <dbReference type="Pfam" id="PF00155"/>
    </source>
</evidence>
<comment type="cofactor">
    <cofactor evidence="1">
        <name>pyridoxal 5'-phosphate</name>
        <dbReference type="ChEBI" id="CHEBI:597326"/>
    </cofactor>
</comment>
<dbReference type="GO" id="GO:0016212">
    <property type="term" value="F:kynurenine-oxoglutarate transaminase activity"/>
    <property type="evidence" value="ECO:0007669"/>
    <property type="project" value="TreeGrafter"/>
</dbReference>
<evidence type="ECO:0000256" key="1">
    <source>
        <dbReference type="ARBA" id="ARBA00001933"/>
    </source>
</evidence>
<dbReference type="GO" id="GO:0030170">
    <property type="term" value="F:pyridoxal phosphate binding"/>
    <property type="evidence" value="ECO:0007669"/>
    <property type="project" value="InterPro"/>
</dbReference>
<dbReference type="Pfam" id="PF00155">
    <property type="entry name" value="Aminotran_1_2"/>
    <property type="match status" value="1"/>
</dbReference>
<reference evidence="9" key="1">
    <citation type="submission" date="2021-01" db="EMBL/GenBank/DDBJ databases">
        <authorList>
            <person name="Corre E."/>
            <person name="Pelletier E."/>
            <person name="Niang G."/>
            <person name="Scheremetjew M."/>
            <person name="Finn R."/>
            <person name="Kale V."/>
            <person name="Holt S."/>
            <person name="Cochrane G."/>
            <person name="Meng A."/>
            <person name="Brown T."/>
            <person name="Cohen L."/>
        </authorList>
    </citation>
    <scope>NUCLEOTIDE SEQUENCE</scope>
    <source>
        <strain evidence="9">Isolate 1302-5</strain>
    </source>
</reference>
<evidence type="ECO:0000313" key="9">
    <source>
        <dbReference type="EMBL" id="CAE2217603.1"/>
    </source>
</evidence>